<evidence type="ECO:0000313" key="4">
    <source>
        <dbReference type="EMBL" id="CAF3985819.1"/>
    </source>
</evidence>
<proteinExistence type="predicted"/>
<dbReference type="AlphaFoldDB" id="A0A814XZB8"/>
<gene>
    <name evidence="2" type="ORF">GPM918_LOCUS24764</name>
    <name evidence="1" type="ORF">OVA965_LOCUS19301</name>
    <name evidence="4" type="ORF">SRO942_LOCUS24765</name>
    <name evidence="3" type="ORF">TMI583_LOCUS19314</name>
</gene>
<dbReference type="Proteomes" id="UP000677228">
    <property type="component" value="Unassembled WGS sequence"/>
</dbReference>
<evidence type="ECO:0000313" key="5">
    <source>
        <dbReference type="Proteomes" id="UP000663829"/>
    </source>
</evidence>
<protein>
    <submittedName>
        <fullName evidence="2">Uncharacterized protein</fullName>
    </submittedName>
</protein>
<keyword evidence="5" id="KW-1185">Reference proteome</keyword>
<dbReference type="EMBL" id="CAJNOK010009891">
    <property type="protein sequence ID" value="CAF1101184.1"/>
    <property type="molecule type" value="Genomic_DNA"/>
</dbReference>
<evidence type="ECO:0000313" key="1">
    <source>
        <dbReference type="EMBL" id="CAF1101184.1"/>
    </source>
</evidence>
<organism evidence="2 5">
    <name type="scientific">Didymodactylos carnosus</name>
    <dbReference type="NCBI Taxonomy" id="1234261"/>
    <lineage>
        <taxon>Eukaryota</taxon>
        <taxon>Metazoa</taxon>
        <taxon>Spiralia</taxon>
        <taxon>Gnathifera</taxon>
        <taxon>Rotifera</taxon>
        <taxon>Eurotatoria</taxon>
        <taxon>Bdelloidea</taxon>
        <taxon>Philodinida</taxon>
        <taxon>Philodinidae</taxon>
        <taxon>Didymodactylos</taxon>
    </lineage>
</organism>
<evidence type="ECO:0000313" key="2">
    <source>
        <dbReference type="EMBL" id="CAF1222600.1"/>
    </source>
</evidence>
<dbReference type="EMBL" id="CAJOBA010009910">
    <property type="protein sequence ID" value="CAF3862521.1"/>
    <property type="molecule type" value="Genomic_DNA"/>
</dbReference>
<dbReference type="Proteomes" id="UP000682733">
    <property type="component" value="Unassembled WGS sequence"/>
</dbReference>
<dbReference type="EMBL" id="CAJNOQ010009355">
    <property type="protein sequence ID" value="CAF1222600.1"/>
    <property type="molecule type" value="Genomic_DNA"/>
</dbReference>
<sequence length="107" mass="12205">MSKSPPNKEQQEAMQIRSFSATILQPSDQNHNYYNSHFSLTNGPTNHHKEQRCATTYTMLALSDPFEILQVDSSETDDEIVESDNLATKITKSEYTVFNPLFPNHLV</sequence>
<comment type="caution">
    <text evidence="2">The sequence shown here is derived from an EMBL/GenBank/DDBJ whole genome shotgun (WGS) entry which is preliminary data.</text>
</comment>
<name>A0A814XZB8_9BILA</name>
<dbReference type="Proteomes" id="UP000681722">
    <property type="component" value="Unassembled WGS sequence"/>
</dbReference>
<reference evidence="2" key="1">
    <citation type="submission" date="2021-02" db="EMBL/GenBank/DDBJ databases">
        <authorList>
            <person name="Nowell W R."/>
        </authorList>
    </citation>
    <scope>NUCLEOTIDE SEQUENCE</scope>
</reference>
<dbReference type="EMBL" id="CAJOBC010009357">
    <property type="protein sequence ID" value="CAF3985819.1"/>
    <property type="molecule type" value="Genomic_DNA"/>
</dbReference>
<dbReference type="Proteomes" id="UP000663829">
    <property type="component" value="Unassembled WGS sequence"/>
</dbReference>
<evidence type="ECO:0000313" key="3">
    <source>
        <dbReference type="EMBL" id="CAF3862521.1"/>
    </source>
</evidence>
<accession>A0A814XZB8</accession>